<organism evidence="1 2">
    <name type="scientific">Rhodococcus rhodnii LMG 5362</name>
    <dbReference type="NCBI Taxonomy" id="1273125"/>
    <lineage>
        <taxon>Bacteria</taxon>
        <taxon>Bacillati</taxon>
        <taxon>Actinomycetota</taxon>
        <taxon>Actinomycetes</taxon>
        <taxon>Mycobacteriales</taxon>
        <taxon>Nocardiaceae</taxon>
        <taxon>Rhodococcus</taxon>
    </lineage>
</organism>
<reference evidence="1 2" key="1">
    <citation type="journal article" date="2013" name="Genome Announc.">
        <title>Draft Genome Sequence of Rhodococcus rhodnii Strain LMG5362, a Symbiont of Rhodnius prolixus (Hemiptera, Reduviidae, Triatominae), the Principle Vector of Trypanosoma cruzi.</title>
        <authorList>
            <person name="Pachebat J.A."/>
            <person name="van Keulen G."/>
            <person name="Whitten M.M."/>
            <person name="Girdwood S."/>
            <person name="Del Sol R."/>
            <person name="Dyson P.J."/>
            <person name="Facey P.D."/>
        </authorList>
    </citation>
    <scope>NUCLEOTIDE SEQUENCE [LARGE SCALE GENOMIC DNA]</scope>
    <source>
        <strain evidence="1 2">LMG 5362</strain>
    </source>
</reference>
<dbReference type="PATRIC" id="fig|1273125.3.peg.2404"/>
<dbReference type="eggNOG" id="COG3416">
    <property type="taxonomic scope" value="Bacteria"/>
</dbReference>
<comment type="caution">
    <text evidence="1">The sequence shown here is derived from an EMBL/GenBank/DDBJ whole genome shotgun (WGS) entry which is preliminary data.</text>
</comment>
<dbReference type="EMBL" id="APMY01000075">
    <property type="protein sequence ID" value="EOM76148.1"/>
    <property type="molecule type" value="Genomic_DNA"/>
</dbReference>
<dbReference type="Proteomes" id="UP000013525">
    <property type="component" value="Unassembled WGS sequence"/>
</dbReference>
<dbReference type="Pfam" id="PF06224">
    <property type="entry name" value="AlkZ-like"/>
    <property type="match status" value="1"/>
</dbReference>
<evidence type="ECO:0000313" key="2">
    <source>
        <dbReference type="Proteomes" id="UP000013525"/>
    </source>
</evidence>
<dbReference type="AlphaFoldDB" id="R7WLG6"/>
<protein>
    <recommendedName>
        <fullName evidence="3">Winged helix DNA-binding domain-containing protein</fullName>
    </recommendedName>
</protein>
<dbReference type="PANTHER" id="PTHR38479:SF2">
    <property type="entry name" value="WINGED HELIX DNA-BINDING DOMAIN-CONTAINING PROTEIN"/>
    <property type="match status" value="1"/>
</dbReference>
<keyword evidence="2" id="KW-1185">Reference proteome</keyword>
<sequence length="383" mass="41621">MSAPRTTVAVMALGVSRRRAIAFRARAQQLDRAPGSNDDCALLDAGVQDTGPDGARWALVARGADALAATPDALSLAWTLRGAPHAYRTHDLPAIAAATAPFSDADAAKRIFDANRPLKQAGIGTCDALRAVATEMRDIVRSPTVKGELSRQLTERMPEPYRRYCRPCDAVHLYEQPFRLAALQAGLRLQPGTSPPVLERIPGMRPPLFHHSDEPADPRFDVVRATLRFHGPTTPAMTAQVLDAPIREVKERWPDDAVEVRVEGEPAWVLEHDVDELAGAEPTDDVRLLSAFDPLLQARDRDLLLPDPAARAALWPRLGRPGAITVGGEIVATWRPRTSRGSLAVRVAPLRALTAGERAETQDWAERLAEFRGVTPGGAEFSD</sequence>
<dbReference type="PANTHER" id="PTHR38479">
    <property type="entry name" value="LMO0824 PROTEIN"/>
    <property type="match status" value="1"/>
</dbReference>
<proteinExistence type="predicted"/>
<name>R7WLG6_9NOCA</name>
<gene>
    <name evidence="1" type="ORF">Rrhod_2514</name>
</gene>
<evidence type="ECO:0008006" key="3">
    <source>
        <dbReference type="Google" id="ProtNLM"/>
    </source>
</evidence>
<dbReference type="InterPro" id="IPR009351">
    <property type="entry name" value="AlkZ-like"/>
</dbReference>
<accession>R7WLG6</accession>
<evidence type="ECO:0000313" key="1">
    <source>
        <dbReference type="EMBL" id="EOM76148.1"/>
    </source>
</evidence>